<name>A0A973WL17_9BRAD</name>
<organism evidence="2">
    <name type="scientific">Bradyrhizobium quebecense</name>
    <dbReference type="NCBI Taxonomy" id="2748629"/>
    <lineage>
        <taxon>Bacteria</taxon>
        <taxon>Pseudomonadati</taxon>
        <taxon>Pseudomonadota</taxon>
        <taxon>Alphaproteobacteria</taxon>
        <taxon>Hyphomicrobiales</taxon>
        <taxon>Nitrobacteraceae</taxon>
        <taxon>Bradyrhizobium</taxon>
    </lineage>
</organism>
<evidence type="ECO:0000313" key="2">
    <source>
        <dbReference type="EMBL" id="NVL05306.1"/>
    </source>
</evidence>
<reference evidence="2" key="1">
    <citation type="submission" date="2020-06" db="EMBL/GenBank/DDBJ databases">
        <title>Whole Genome Sequence of Bradyrhizobium sp. Strain 66S1MB.</title>
        <authorList>
            <person name="Bromfield E."/>
            <person name="Cloutier S."/>
        </authorList>
    </citation>
    <scope>NUCLEOTIDE SEQUENCE</scope>
    <source>
        <strain evidence="2">66S1MB</strain>
    </source>
</reference>
<feature type="signal peptide" evidence="1">
    <location>
        <begin position="1"/>
        <end position="28"/>
    </location>
</feature>
<evidence type="ECO:0008006" key="3">
    <source>
        <dbReference type="Google" id="ProtNLM"/>
    </source>
</evidence>
<comment type="caution">
    <text evidence="2">The sequence shown here is derived from an EMBL/GenBank/DDBJ whole genome shotgun (WGS) entry which is preliminary data.</text>
</comment>
<dbReference type="AlphaFoldDB" id="A0A973WL17"/>
<accession>A0A973WL17</accession>
<protein>
    <recommendedName>
        <fullName evidence="3">TNase-like domain-containing protein</fullName>
    </recommendedName>
</protein>
<evidence type="ECO:0000256" key="1">
    <source>
        <dbReference type="SAM" id="SignalP"/>
    </source>
</evidence>
<gene>
    <name evidence="2" type="ORF">HU230_06195</name>
</gene>
<proteinExistence type="predicted"/>
<feature type="chain" id="PRO_5038089903" description="TNase-like domain-containing protein" evidence="1">
    <location>
        <begin position="29"/>
        <end position="155"/>
    </location>
</feature>
<dbReference type="RefSeq" id="WP_176529354.1">
    <property type="nucleotide sequence ID" value="NZ_CP088022.1"/>
</dbReference>
<dbReference type="EMBL" id="JABWSX010000001">
    <property type="protein sequence ID" value="NVL05306.1"/>
    <property type="molecule type" value="Genomic_DNA"/>
</dbReference>
<keyword evidence="1" id="KW-0732">Signal</keyword>
<sequence>MINDWLANMRTWALCLVVYCVACTSAAACIPNTDRGILFEQVPTDIDAPVIIEATIYDRTQVGDAVGNQMWLLNARVDRVIKGSINTKTVKIFVYLGCTRVGIGQGIILGELRDDPQRGLMLKPIEGAPLRNQSAEFRRRQEAVWRGVKEGTWKP</sequence>